<reference evidence="2" key="1">
    <citation type="journal article" date="2024" name="Antonie Van Leeuwenhoek">
        <title>Isoptericola haloaureus sp. nov., a dimorphic actinobacterium isolated from mangrove sediments of southeast India, implicating biosaline agricultural significance through nitrogen fixation and salt tolerance genes.</title>
        <authorList>
            <person name="Prathaban M."/>
            <person name="Prathiviraj R."/>
            <person name="Ravichandran M."/>
            <person name="Natarajan S.D."/>
            <person name="Sobanaa M."/>
            <person name="Hari Krishna Kumar S."/>
            <person name="Chandrasekar V."/>
            <person name="Selvin J."/>
        </authorList>
    </citation>
    <scope>NUCLEOTIDE SEQUENCE</scope>
    <source>
        <strain evidence="2">MP1014</strain>
    </source>
</reference>
<reference evidence="2" key="2">
    <citation type="submission" date="2024-02" db="EMBL/GenBank/DDBJ databases">
        <authorList>
            <person name="Prathaban M."/>
            <person name="Mythili R."/>
            <person name="Sharmila Devi N."/>
            <person name="Sobanaa M."/>
            <person name="Prathiviraj R."/>
            <person name="Selvin J."/>
        </authorList>
    </citation>
    <scope>NUCLEOTIDE SEQUENCE</scope>
    <source>
        <strain evidence="2">MP1014</strain>
    </source>
</reference>
<feature type="transmembrane region" description="Helical" evidence="1">
    <location>
        <begin position="51"/>
        <end position="71"/>
    </location>
</feature>
<keyword evidence="1" id="KW-1133">Transmembrane helix</keyword>
<feature type="transmembrane region" description="Helical" evidence="1">
    <location>
        <begin position="26"/>
        <end position="45"/>
    </location>
</feature>
<name>A0ABU7Z6N7_9MICO</name>
<accession>A0ABU7Z6N7</accession>
<comment type="caution">
    <text evidence="2">The sequence shown here is derived from an EMBL/GenBank/DDBJ whole genome shotgun (WGS) entry which is preliminary data.</text>
</comment>
<protein>
    <recommendedName>
        <fullName evidence="4">PH (Pleckstrin Homology) domain-containing protein</fullName>
    </recommendedName>
</protein>
<organism evidence="2 3">
    <name type="scientific">Isoptericola haloaureus</name>
    <dbReference type="NCBI Taxonomy" id="1542902"/>
    <lineage>
        <taxon>Bacteria</taxon>
        <taxon>Bacillati</taxon>
        <taxon>Actinomycetota</taxon>
        <taxon>Actinomycetes</taxon>
        <taxon>Micrococcales</taxon>
        <taxon>Promicromonosporaceae</taxon>
        <taxon>Isoptericola</taxon>
    </lineage>
</organism>
<dbReference type="RefSeq" id="WP_332901689.1">
    <property type="nucleotide sequence ID" value="NZ_JBAGLP010000116.1"/>
</dbReference>
<keyword evidence="3" id="KW-1185">Reference proteome</keyword>
<evidence type="ECO:0000256" key="1">
    <source>
        <dbReference type="SAM" id="Phobius"/>
    </source>
</evidence>
<dbReference type="EMBL" id="JBAGLP010000116">
    <property type="protein sequence ID" value="MEG3614998.1"/>
    <property type="molecule type" value="Genomic_DNA"/>
</dbReference>
<evidence type="ECO:0000313" key="2">
    <source>
        <dbReference type="EMBL" id="MEG3614998.1"/>
    </source>
</evidence>
<evidence type="ECO:0000313" key="3">
    <source>
        <dbReference type="Proteomes" id="UP001310387"/>
    </source>
</evidence>
<gene>
    <name evidence="2" type="ORF">V5O49_07655</name>
</gene>
<sequence>MAPAERWDADLARDGRAQITASRARMLWPLAAAAVFLALGVAMVRDEVRPLSIAVVVVFAVGVGVLLWRIVRPVRLEVTQAGVRYRRLELPWDDVVAVHERSTGANHFVLLQITDEAAARLGSQQGVSRRLLRHDDDTSGKACVEVAGPFDHHGELVAWLADVRLRRRDVGARRD</sequence>
<dbReference type="Proteomes" id="UP001310387">
    <property type="component" value="Unassembled WGS sequence"/>
</dbReference>
<evidence type="ECO:0008006" key="4">
    <source>
        <dbReference type="Google" id="ProtNLM"/>
    </source>
</evidence>
<proteinExistence type="predicted"/>
<keyword evidence="1" id="KW-0472">Membrane</keyword>
<keyword evidence="1" id="KW-0812">Transmembrane</keyword>